<protein>
    <submittedName>
        <fullName evidence="1">Transcriptional regulator</fullName>
    </submittedName>
</protein>
<name>A0A643EJA1_PSEAI</name>
<dbReference type="EMBL" id="VZPH01000049">
    <property type="protein sequence ID" value="KAB0559610.1"/>
    <property type="molecule type" value="Genomic_DNA"/>
</dbReference>
<gene>
    <name evidence="1" type="ORF">F7R07_15455</name>
</gene>
<evidence type="ECO:0000313" key="1">
    <source>
        <dbReference type="EMBL" id="KAB0559610.1"/>
    </source>
</evidence>
<proteinExistence type="predicted"/>
<sequence length="71" mass="8070">MKILVVAGAARDLRAIPAPSGHGWKLQVRYSPDGQYYPLRSRRELVRIFGSLDSLNRYANRLGIHTYSVEL</sequence>
<accession>A0A643EJA1</accession>
<comment type="caution">
    <text evidence="1">The sequence shown here is derived from an EMBL/GenBank/DDBJ whole genome shotgun (WGS) entry which is preliminary data.</text>
</comment>
<dbReference type="AlphaFoldDB" id="A0A643EJA1"/>
<reference evidence="1" key="1">
    <citation type="submission" date="2019-09" db="EMBL/GenBank/DDBJ databases">
        <title>Draft genome sequences of 48 bacterial type strains from the CCUG.</title>
        <authorList>
            <person name="Tunovic T."/>
            <person name="Pineiro-Iglesias B."/>
            <person name="Unosson C."/>
            <person name="Inganas E."/>
            <person name="Ohlen M."/>
            <person name="Cardew S."/>
            <person name="Jensie-Markopoulos S."/>
            <person name="Salva-Serra F."/>
            <person name="Jaen-Luchoro D."/>
            <person name="Karlsson R."/>
            <person name="Svensson-Stadler L."/>
            <person name="Chun J."/>
            <person name="Moore E."/>
        </authorList>
    </citation>
    <scope>NUCLEOTIDE SEQUENCE</scope>
    <source>
        <strain evidence="1">CCUG 551</strain>
    </source>
</reference>
<organism evidence="1">
    <name type="scientific">Pseudomonas aeruginosa</name>
    <dbReference type="NCBI Taxonomy" id="287"/>
    <lineage>
        <taxon>Bacteria</taxon>
        <taxon>Pseudomonadati</taxon>
        <taxon>Pseudomonadota</taxon>
        <taxon>Gammaproteobacteria</taxon>
        <taxon>Pseudomonadales</taxon>
        <taxon>Pseudomonadaceae</taxon>
        <taxon>Pseudomonas</taxon>
    </lineage>
</organism>